<dbReference type="EMBL" id="JACMSC010000021">
    <property type="protein sequence ID" value="KAG6471259.1"/>
    <property type="molecule type" value="Genomic_DNA"/>
</dbReference>
<dbReference type="Proteomes" id="UP000734854">
    <property type="component" value="Unassembled WGS sequence"/>
</dbReference>
<keyword evidence="1" id="KW-1133">Transmembrane helix</keyword>
<name>A0A8J5CCR1_ZINOF</name>
<keyword evidence="1" id="KW-0812">Transmembrane</keyword>
<keyword evidence="1" id="KW-0472">Membrane</keyword>
<dbReference type="InterPro" id="IPR010471">
    <property type="entry name" value="DUF1068"/>
</dbReference>
<evidence type="ECO:0000313" key="2">
    <source>
        <dbReference type="EMBL" id="KAG6471259.1"/>
    </source>
</evidence>
<dbReference type="OrthoDB" id="1898954at2759"/>
<dbReference type="PANTHER" id="PTHR32254">
    <property type="entry name" value="EXPRESSED PROTEIN"/>
    <property type="match status" value="1"/>
</dbReference>
<accession>A0A8J5CCR1</accession>
<dbReference type="PANTHER" id="PTHR32254:SF14">
    <property type="entry name" value="EXPRESSED PROTEIN"/>
    <property type="match status" value="1"/>
</dbReference>
<protein>
    <submittedName>
        <fullName evidence="2">Uncharacterized protein</fullName>
    </submittedName>
</protein>
<dbReference type="AlphaFoldDB" id="A0A8J5CCR1"/>
<organism evidence="2 3">
    <name type="scientific">Zingiber officinale</name>
    <name type="common">Ginger</name>
    <name type="synonym">Amomum zingiber</name>
    <dbReference type="NCBI Taxonomy" id="94328"/>
    <lineage>
        <taxon>Eukaryota</taxon>
        <taxon>Viridiplantae</taxon>
        <taxon>Streptophyta</taxon>
        <taxon>Embryophyta</taxon>
        <taxon>Tracheophyta</taxon>
        <taxon>Spermatophyta</taxon>
        <taxon>Magnoliopsida</taxon>
        <taxon>Liliopsida</taxon>
        <taxon>Zingiberales</taxon>
        <taxon>Zingiberaceae</taxon>
        <taxon>Zingiber</taxon>
    </lineage>
</organism>
<evidence type="ECO:0000313" key="3">
    <source>
        <dbReference type="Proteomes" id="UP000734854"/>
    </source>
</evidence>
<keyword evidence="3" id="KW-1185">Reference proteome</keyword>
<sequence length="185" mass="20225">MAGGVLLGDVIGGEGINPNLVRIVLVVMALGLAGYIVGPPLYWHVAEALGNSSACPPCAACDCSAQPLLSLPEELINLSSTDCAKPDPEVSEEMDKNFIDLLAEELKLKEEHATEAQHRADVTLLEAKKLASQYQKEADKCSSGMDTCEEARERAEAALFQQKKLTALWEQRARRRGWKNARSYR</sequence>
<dbReference type="Pfam" id="PF06364">
    <property type="entry name" value="DUF1068"/>
    <property type="match status" value="1"/>
</dbReference>
<gene>
    <name evidence="2" type="ORF">ZIOFF_072369</name>
</gene>
<feature type="transmembrane region" description="Helical" evidence="1">
    <location>
        <begin position="20"/>
        <end position="43"/>
    </location>
</feature>
<reference evidence="2 3" key="1">
    <citation type="submission" date="2020-08" db="EMBL/GenBank/DDBJ databases">
        <title>Plant Genome Project.</title>
        <authorList>
            <person name="Zhang R.-G."/>
        </authorList>
    </citation>
    <scope>NUCLEOTIDE SEQUENCE [LARGE SCALE GENOMIC DNA]</scope>
    <source>
        <tissue evidence="2">Rhizome</tissue>
    </source>
</reference>
<proteinExistence type="predicted"/>
<evidence type="ECO:0000256" key="1">
    <source>
        <dbReference type="SAM" id="Phobius"/>
    </source>
</evidence>
<comment type="caution">
    <text evidence="2">The sequence shown here is derived from an EMBL/GenBank/DDBJ whole genome shotgun (WGS) entry which is preliminary data.</text>
</comment>